<sequence length="196" mass="19356">MNRTKRMIIVAGVGTALAGGLAVPVAAWATSPTPAPSSSSSATPGPAPDGAEHGPRGGRGHGGPGGHGEMAAKLAEILGVDEAKVTAALEELRKEGGPGRPPKDADQTAPEEGAKPAPGQELAEALAAKLGLTADKVADALETLHQQRGAEAEAAMAERLKAAVTAGKLTQAESDAVLKAYRAGLIPGGPGGPRGH</sequence>
<feature type="region of interest" description="Disordered" evidence="1">
    <location>
        <begin position="91"/>
        <end position="119"/>
    </location>
</feature>
<gene>
    <name evidence="3" type="ORF">ACFFRH_18240</name>
</gene>
<dbReference type="RefSeq" id="WP_344744302.1">
    <property type="nucleotide sequence ID" value="NZ_BAAAWW010000042.1"/>
</dbReference>
<organism evidence="3 4">
    <name type="scientific">Streptosporangium vulgare</name>
    <dbReference type="NCBI Taxonomy" id="46190"/>
    <lineage>
        <taxon>Bacteria</taxon>
        <taxon>Bacillati</taxon>
        <taxon>Actinomycetota</taxon>
        <taxon>Actinomycetes</taxon>
        <taxon>Streptosporangiales</taxon>
        <taxon>Streptosporangiaceae</taxon>
        <taxon>Streptosporangium</taxon>
    </lineage>
</organism>
<keyword evidence="2" id="KW-0732">Signal</keyword>
<name>A0ABV5TEI5_9ACTN</name>
<feature type="compositionally biased region" description="Basic and acidic residues" evidence="1">
    <location>
        <begin position="91"/>
        <end position="106"/>
    </location>
</feature>
<evidence type="ECO:0000313" key="4">
    <source>
        <dbReference type="Proteomes" id="UP001589610"/>
    </source>
</evidence>
<proteinExistence type="predicted"/>
<comment type="caution">
    <text evidence="3">The sequence shown here is derived from an EMBL/GenBank/DDBJ whole genome shotgun (WGS) entry which is preliminary data.</text>
</comment>
<dbReference type="Proteomes" id="UP001589610">
    <property type="component" value="Unassembled WGS sequence"/>
</dbReference>
<reference evidence="3 4" key="1">
    <citation type="submission" date="2024-09" db="EMBL/GenBank/DDBJ databases">
        <authorList>
            <person name="Sun Q."/>
            <person name="Mori K."/>
        </authorList>
    </citation>
    <scope>NUCLEOTIDE SEQUENCE [LARGE SCALE GENOMIC DNA]</scope>
    <source>
        <strain evidence="3 4">JCM 3028</strain>
    </source>
</reference>
<evidence type="ECO:0000256" key="2">
    <source>
        <dbReference type="SAM" id="SignalP"/>
    </source>
</evidence>
<feature type="compositionally biased region" description="Low complexity" evidence="1">
    <location>
        <begin position="30"/>
        <end position="44"/>
    </location>
</feature>
<feature type="region of interest" description="Disordered" evidence="1">
    <location>
        <begin position="30"/>
        <end position="72"/>
    </location>
</feature>
<accession>A0ABV5TEI5</accession>
<evidence type="ECO:0000256" key="1">
    <source>
        <dbReference type="SAM" id="MobiDB-lite"/>
    </source>
</evidence>
<feature type="chain" id="PRO_5047027088" evidence="2">
    <location>
        <begin position="30"/>
        <end position="196"/>
    </location>
</feature>
<dbReference type="EMBL" id="JBHMBS010000008">
    <property type="protein sequence ID" value="MFB9677424.1"/>
    <property type="molecule type" value="Genomic_DNA"/>
</dbReference>
<evidence type="ECO:0000313" key="3">
    <source>
        <dbReference type="EMBL" id="MFB9677424.1"/>
    </source>
</evidence>
<protein>
    <submittedName>
        <fullName evidence="3">Uncharacterized protein</fullName>
    </submittedName>
</protein>
<keyword evidence="4" id="KW-1185">Reference proteome</keyword>
<feature type="signal peptide" evidence="2">
    <location>
        <begin position="1"/>
        <end position="29"/>
    </location>
</feature>